<evidence type="ECO:0000313" key="3">
    <source>
        <dbReference type="Proteomes" id="UP000011625"/>
    </source>
</evidence>
<keyword evidence="1" id="KW-1133">Transmembrane helix</keyword>
<dbReference type="EMBL" id="AOME01000102">
    <property type="protein sequence ID" value="EMA48153.1"/>
    <property type="molecule type" value="Genomic_DNA"/>
</dbReference>
<evidence type="ECO:0000313" key="2">
    <source>
        <dbReference type="EMBL" id="EMA48153.1"/>
    </source>
</evidence>
<feature type="transmembrane region" description="Helical" evidence="1">
    <location>
        <begin position="6"/>
        <end position="33"/>
    </location>
</feature>
<evidence type="ECO:0000256" key="1">
    <source>
        <dbReference type="SAM" id="Phobius"/>
    </source>
</evidence>
<comment type="caution">
    <text evidence="2">The sequence shown here is derived from an EMBL/GenBank/DDBJ whole genome shotgun (WGS) entry which is preliminary data.</text>
</comment>
<dbReference type="PATRIC" id="fig|1227456.3.peg.4080"/>
<accession>M0MS09</accession>
<sequence>MVTSVFVVALIADFANVPLAVGFAPFTVLLSFIHRLATIAKRTASPSAFTPRGETPNYLQEK</sequence>
<keyword evidence="1" id="KW-0812">Transmembrane</keyword>
<keyword evidence="1" id="KW-0472">Membrane</keyword>
<keyword evidence="3" id="KW-1185">Reference proteome</keyword>
<dbReference type="InterPro" id="IPR058278">
    <property type="entry name" value="DUF7972"/>
</dbReference>
<gene>
    <name evidence="2" type="ORF">C450_20191</name>
</gene>
<proteinExistence type="predicted"/>
<name>M0MS09_9EURY</name>
<dbReference type="Pfam" id="PF25927">
    <property type="entry name" value="DUF7972"/>
    <property type="match status" value="1"/>
</dbReference>
<organism evidence="2 3">
    <name type="scientific">Halococcus salifodinae DSM 8989</name>
    <dbReference type="NCBI Taxonomy" id="1227456"/>
    <lineage>
        <taxon>Archaea</taxon>
        <taxon>Methanobacteriati</taxon>
        <taxon>Methanobacteriota</taxon>
        <taxon>Stenosarchaea group</taxon>
        <taxon>Halobacteria</taxon>
        <taxon>Halobacteriales</taxon>
        <taxon>Halococcaceae</taxon>
        <taxon>Halococcus</taxon>
    </lineage>
</organism>
<dbReference type="AlphaFoldDB" id="M0MS09"/>
<protein>
    <submittedName>
        <fullName evidence="2">Uncharacterized protein</fullName>
    </submittedName>
</protein>
<dbReference type="Proteomes" id="UP000011625">
    <property type="component" value="Unassembled WGS sequence"/>
</dbReference>
<dbReference type="RefSeq" id="WP_005046795.1">
    <property type="nucleotide sequence ID" value="NZ_AOME01000102.1"/>
</dbReference>
<reference evidence="2 3" key="1">
    <citation type="journal article" date="2014" name="PLoS Genet.">
        <title>Phylogenetically driven sequencing of extremely halophilic archaea reveals strategies for static and dynamic osmo-response.</title>
        <authorList>
            <person name="Becker E.A."/>
            <person name="Seitzer P.M."/>
            <person name="Tritt A."/>
            <person name="Larsen D."/>
            <person name="Krusor M."/>
            <person name="Yao A.I."/>
            <person name="Wu D."/>
            <person name="Madern D."/>
            <person name="Eisen J.A."/>
            <person name="Darling A.E."/>
            <person name="Facciotti M.T."/>
        </authorList>
    </citation>
    <scope>NUCLEOTIDE SEQUENCE [LARGE SCALE GENOMIC DNA]</scope>
    <source>
        <strain evidence="2 3">DSM 8989</strain>
    </source>
</reference>